<dbReference type="RefSeq" id="WP_065395192.1">
    <property type="nucleotide sequence ID" value="NZ_MAYH01000034.1"/>
</dbReference>
<evidence type="ECO:0000313" key="1">
    <source>
        <dbReference type="EMBL" id="OCA70785.1"/>
    </source>
</evidence>
<keyword evidence="2" id="KW-1185">Reference proteome</keyword>
<dbReference type="Proteomes" id="UP000092651">
    <property type="component" value="Unassembled WGS sequence"/>
</dbReference>
<name>A0A1B8ZGQ9_9FLAO</name>
<accession>A0A1B8ZGQ9</accession>
<organism evidence="1 2">
    <name type="scientific">Chryseobacterium artocarpi</name>
    <dbReference type="NCBI Taxonomy" id="1414727"/>
    <lineage>
        <taxon>Bacteria</taxon>
        <taxon>Pseudomonadati</taxon>
        <taxon>Bacteroidota</taxon>
        <taxon>Flavobacteriia</taxon>
        <taxon>Flavobacteriales</taxon>
        <taxon>Weeksellaceae</taxon>
        <taxon>Chryseobacterium group</taxon>
        <taxon>Chryseobacterium</taxon>
    </lineage>
</organism>
<dbReference type="EMBL" id="MAYH01000034">
    <property type="protein sequence ID" value="OCA70785.1"/>
    <property type="molecule type" value="Genomic_DNA"/>
</dbReference>
<proteinExistence type="predicted"/>
<sequence length="167" mass="19391">MKKLLNKLIIIEFEDKEPQKGILINYSKNWFLIKSNPVDFVLDGYSIIKNCNIKNITTNDDTEFVEKAMELKGISVGKKIHKIPLKNFDSIVESIQKNFGIFSLAKKRGDAIYPGKLKKLTDEKIILTWIDLNANWGEEREFTKDKIRTIDFDSDYLFSLKLLAENK</sequence>
<dbReference type="OrthoDB" id="893348at2"/>
<evidence type="ECO:0000313" key="2">
    <source>
        <dbReference type="Proteomes" id="UP000092651"/>
    </source>
</evidence>
<reference evidence="1 2" key="1">
    <citation type="submission" date="2016-07" db="EMBL/GenBank/DDBJ databases">
        <authorList>
            <person name="Jeong J.-J."/>
            <person name="Kim D.W."/>
            <person name="Sang M.K."/>
            <person name="Choi I.-G."/>
            <person name="Kim K.D."/>
        </authorList>
    </citation>
    <scope>NUCLEOTIDE SEQUENCE [LARGE SCALE GENOMIC DNA]</scope>
    <source>
        <strain evidence="1 2">UTM-3</strain>
    </source>
</reference>
<gene>
    <name evidence="1" type="ORF">BBI01_12655</name>
</gene>
<comment type="caution">
    <text evidence="1">The sequence shown here is derived from an EMBL/GenBank/DDBJ whole genome shotgun (WGS) entry which is preliminary data.</text>
</comment>
<dbReference type="AlphaFoldDB" id="A0A1B8ZGQ9"/>
<protein>
    <submittedName>
        <fullName evidence="1">Uncharacterized protein</fullName>
    </submittedName>
</protein>